<comment type="caution">
    <text evidence="2">The sequence shown here is derived from an EMBL/GenBank/DDBJ whole genome shotgun (WGS) entry which is preliminary data.</text>
</comment>
<evidence type="ECO:0000313" key="3">
    <source>
        <dbReference type="Proteomes" id="UP001341840"/>
    </source>
</evidence>
<keyword evidence="1" id="KW-0175">Coiled coil</keyword>
<dbReference type="Pfam" id="PF03004">
    <property type="entry name" value="Transposase_24"/>
    <property type="match status" value="1"/>
</dbReference>
<evidence type="ECO:0000256" key="1">
    <source>
        <dbReference type="SAM" id="Coils"/>
    </source>
</evidence>
<dbReference type="EMBL" id="JASCZI010272259">
    <property type="protein sequence ID" value="MED6221342.1"/>
    <property type="molecule type" value="Genomic_DNA"/>
</dbReference>
<sequence>MGPISYARVRKEMREMNENKESPSQVDVFIATRTGRKGKELDLETQAVFDKLKHHQEVGDTPENAFCAVFGKEKSGRVRCYGRAVTKTSLQKEREIAKIKQQHTKKFNSLQNELHETKTELHETKDRIQNLQSLVKLLLQKSSHGLNIEETLSFMRNLVIVMDLIC</sequence>
<accession>A0ABU6ZHF3</accession>
<evidence type="ECO:0000313" key="2">
    <source>
        <dbReference type="EMBL" id="MED6221342.1"/>
    </source>
</evidence>
<feature type="coiled-coil region" evidence="1">
    <location>
        <begin position="100"/>
        <end position="141"/>
    </location>
</feature>
<reference evidence="2 3" key="1">
    <citation type="journal article" date="2023" name="Plants (Basel)">
        <title>Bridging the Gap: Combining Genomics and Transcriptomics Approaches to Understand Stylosanthes scabra, an Orphan Legume from the Brazilian Caatinga.</title>
        <authorList>
            <person name="Ferreira-Neto J.R.C."/>
            <person name="da Silva M.D."/>
            <person name="Binneck E."/>
            <person name="de Melo N.F."/>
            <person name="da Silva R.H."/>
            <person name="de Melo A.L.T.M."/>
            <person name="Pandolfi V."/>
            <person name="Bustamante F.O."/>
            <person name="Brasileiro-Vidal A.C."/>
            <person name="Benko-Iseppon A.M."/>
        </authorList>
    </citation>
    <scope>NUCLEOTIDE SEQUENCE [LARGE SCALE GENOMIC DNA]</scope>
    <source>
        <tissue evidence="2">Leaves</tissue>
    </source>
</reference>
<organism evidence="2 3">
    <name type="scientific">Stylosanthes scabra</name>
    <dbReference type="NCBI Taxonomy" id="79078"/>
    <lineage>
        <taxon>Eukaryota</taxon>
        <taxon>Viridiplantae</taxon>
        <taxon>Streptophyta</taxon>
        <taxon>Embryophyta</taxon>
        <taxon>Tracheophyta</taxon>
        <taxon>Spermatophyta</taxon>
        <taxon>Magnoliopsida</taxon>
        <taxon>eudicotyledons</taxon>
        <taxon>Gunneridae</taxon>
        <taxon>Pentapetalae</taxon>
        <taxon>rosids</taxon>
        <taxon>fabids</taxon>
        <taxon>Fabales</taxon>
        <taxon>Fabaceae</taxon>
        <taxon>Papilionoideae</taxon>
        <taxon>50 kb inversion clade</taxon>
        <taxon>dalbergioids sensu lato</taxon>
        <taxon>Dalbergieae</taxon>
        <taxon>Pterocarpus clade</taxon>
        <taxon>Stylosanthes</taxon>
    </lineage>
</organism>
<proteinExistence type="predicted"/>
<protein>
    <submittedName>
        <fullName evidence="2">Uncharacterized protein</fullName>
    </submittedName>
</protein>
<keyword evidence="3" id="KW-1185">Reference proteome</keyword>
<gene>
    <name evidence="2" type="ORF">PIB30_053549</name>
</gene>
<dbReference type="InterPro" id="IPR004252">
    <property type="entry name" value="Probable_transposase_24"/>
</dbReference>
<name>A0ABU6ZHF3_9FABA</name>
<dbReference type="Proteomes" id="UP001341840">
    <property type="component" value="Unassembled WGS sequence"/>
</dbReference>